<dbReference type="RefSeq" id="XP_018706452.1">
    <property type="nucleotide sequence ID" value="XM_018846724.1"/>
</dbReference>
<dbReference type="AlphaFoldDB" id="A0A168BAH8"/>
<proteinExistence type="predicted"/>
<keyword evidence="2" id="KW-0472">Membrane</keyword>
<evidence type="ECO:0000256" key="1">
    <source>
        <dbReference type="SAM" id="MobiDB-lite"/>
    </source>
</evidence>
<dbReference type="Proteomes" id="UP000076744">
    <property type="component" value="Unassembled WGS sequence"/>
</dbReference>
<sequence>MKDEVLTGGFFRPSRGQNYTYIVSNYERVAKPAYHVELGNFYQRLESFGWADGGDRQSTAWSLFNSGGIEGVIVGLEMDALLAKKYPGIFSGFQNPISNGQWRKEVGYWFNIGLAKLQFGLINIAVGPPDPTLPDLQNMLPTLTVGQEHLAHRICTSQKIYSPDHKNYNTAGFIFLSVVGGLIGLLPLLKPYILRGLSRGRTFSLNWSSYSSSQMQRMAIEGGVAGNWEYLDDNIPRLIPHDASAGYVDLEYSDPNDPNRQRHPKLSNDTATEAIQTGADASSAADSRSEEGAGPRRSAERAVEMQPLAANASPNSRPTGQKRGG</sequence>
<feature type="region of interest" description="Disordered" evidence="1">
    <location>
        <begin position="250"/>
        <end position="325"/>
    </location>
</feature>
<protein>
    <submittedName>
        <fullName evidence="3">Uncharacterized protein</fullName>
    </submittedName>
</protein>
<dbReference type="OrthoDB" id="4866232at2759"/>
<accession>A0A168BAH8</accession>
<comment type="caution">
    <text evidence="3">The sequence shown here is derived from an EMBL/GenBank/DDBJ whole genome shotgun (WGS) entry which is preliminary data.</text>
</comment>
<name>A0A168BAH8_CORFA</name>
<keyword evidence="2" id="KW-0812">Transmembrane</keyword>
<keyword evidence="2" id="KW-1133">Transmembrane helix</keyword>
<reference evidence="3 4" key="1">
    <citation type="journal article" date="2016" name="Genome Biol. Evol.">
        <title>Divergent and convergent evolution of fungal pathogenicity.</title>
        <authorList>
            <person name="Shang Y."/>
            <person name="Xiao G."/>
            <person name="Zheng P."/>
            <person name="Cen K."/>
            <person name="Zhan S."/>
            <person name="Wang C."/>
        </authorList>
    </citation>
    <scope>NUCLEOTIDE SEQUENCE [LARGE SCALE GENOMIC DNA]</scope>
    <source>
        <strain evidence="3 4">ARSEF 2679</strain>
    </source>
</reference>
<dbReference type="GeneID" id="30019410"/>
<gene>
    <name evidence="3" type="ORF">ISF_03118</name>
</gene>
<evidence type="ECO:0000256" key="2">
    <source>
        <dbReference type="SAM" id="Phobius"/>
    </source>
</evidence>
<dbReference type="EMBL" id="AZHB01000005">
    <property type="protein sequence ID" value="OAA69848.1"/>
    <property type="molecule type" value="Genomic_DNA"/>
</dbReference>
<feature type="transmembrane region" description="Helical" evidence="2">
    <location>
        <begin position="168"/>
        <end position="189"/>
    </location>
</feature>
<evidence type="ECO:0000313" key="4">
    <source>
        <dbReference type="Proteomes" id="UP000076744"/>
    </source>
</evidence>
<keyword evidence="4" id="KW-1185">Reference proteome</keyword>
<organism evidence="3 4">
    <name type="scientific">Cordyceps fumosorosea (strain ARSEF 2679)</name>
    <name type="common">Isaria fumosorosea</name>
    <dbReference type="NCBI Taxonomy" id="1081104"/>
    <lineage>
        <taxon>Eukaryota</taxon>
        <taxon>Fungi</taxon>
        <taxon>Dikarya</taxon>
        <taxon>Ascomycota</taxon>
        <taxon>Pezizomycotina</taxon>
        <taxon>Sordariomycetes</taxon>
        <taxon>Hypocreomycetidae</taxon>
        <taxon>Hypocreales</taxon>
        <taxon>Cordycipitaceae</taxon>
        <taxon>Cordyceps</taxon>
    </lineage>
</organism>
<feature type="compositionally biased region" description="Basic and acidic residues" evidence="1">
    <location>
        <begin position="287"/>
        <end position="303"/>
    </location>
</feature>
<evidence type="ECO:0000313" key="3">
    <source>
        <dbReference type="EMBL" id="OAA69848.1"/>
    </source>
</evidence>